<dbReference type="Proteomes" id="UP001151760">
    <property type="component" value="Unassembled WGS sequence"/>
</dbReference>
<keyword evidence="1" id="KW-0547">Nucleotide-binding</keyword>
<protein>
    <submittedName>
        <fullName evidence="5">Translocase of chloroplast 159, chloroplastic</fullName>
    </submittedName>
</protein>
<feature type="domain" description="AIG1-type G" evidence="4">
    <location>
        <begin position="501"/>
        <end position="725"/>
    </location>
</feature>
<keyword evidence="2" id="KW-0342">GTP-binding</keyword>
<dbReference type="PANTHER" id="PTHR10903">
    <property type="entry name" value="GTPASE, IMAP FAMILY MEMBER-RELATED"/>
    <property type="match status" value="1"/>
</dbReference>
<accession>A0ABQ4ZSR6</accession>
<dbReference type="InterPro" id="IPR027417">
    <property type="entry name" value="P-loop_NTPase"/>
</dbReference>
<feature type="region of interest" description="Disordered" evidence="3">
    <location>
        <begin position="1"/>
        <end position="22"/>
    </location>
</feature>
<evidence type="ECO:0000256" key="2">
    <source>
        <dbReference type="ARBA" id="ARBA00023134"/>
    </source>
</evidence>
<evidence type="ECO:0000313" key="6">
    <source>
        <dbReference type="Proteomes" id="UP001151760"/>
    </source>
</evidence>
<dbReference type="InterPro" id="IPR045058">
    <property type="entry name" value="GIMA/IAN/Toc"/>
</dbReference>
<gene>
    <name evidence="5" type="ORF">Tco_0774952</name>
</gene>
<keyword evidence="6" id="KW-1185">Reference proteome</keyword>
<reference evidence="5" key="1">
    <citation type="journal article" date="2022" name="Int. J. Mol. Sci.">
        <title>Draft Genome of Tanacetum Coccineum: Genomic Comparison of Closely Related Tanacetum-Family Plants.</title>
        <authorList>
            <person name="Yamashiro T."/>
            <person name="Shiraishi A."/>
            <person name="Nakayama K."/>
            <person name="Satake H."/>
        </authorList>
    </citation>
    <scope>NUCLEOTIDE SEQUENCE</scope>
</reference>
<reference evidence="5" key="2">
    <citation type="submission" date="2022-01" db="EMBL/GenBank/DDBJ databases">
        <authorList>
            <person name="Yamashiro T."/>
            <person name="Shiraishi A."/>
            <person name="Satake H."/>
            <person name="Nakayama K."/>
        </authorList>
    </citation>
    <scope>NUCLEOTIDE SEQUENCE</scope>
</reference>
<evidence type="ECO:0000313" key="5">
    <source>
        <dbReference type="EMBL" id="GJS92316.1"/>
    </source>
</evidence>
<name>A0ABQ4ZSR6_9ASTR</name>
<dbReference type="PANTHER" id="PTHR10903:SF174">
    <property type="entry name" value="P-LOOP CONTAINING NUCLEOSIDE TRIPHOSPHATE HYDROLASE-RELATED"/>
    <property type="match status" value="1"/>
</dbReference>
<dbReference type="Pfam" id="PF04548">
    <property type="entry name" value="AIG1"/>
    <property type="match status" value="1"/>
</dbReference>
<proteinExistence type="predicted"/>
<dbReference type="SUPFAM" id="SSF52540">
    <property type="entry name" value="P-loop containing nucleoside triphosphate hydrolases"/>
    <property type="match status" value="1"/>
</dbReference>
<evidence type="ECO:0000256" key="1">
    <source>
        <dbReference type="ARBA" id="ARBA00022741"/>
    </source>
</evidence>
<sequence length="767" mass="85297">MNKDSTQDQPGSSSSSIPIRAPLTVDSDSEYCLSSCNSSTTSSVDISSSFNDEHDDFATYPHDEIVLEQSRVEKFELIRPFVKYPHGAYGKDCGGLDKNEIFRPIVKCPDGNDVKDCSDFDKNDIFRPFVKYPNGNDAKDCGGFNKNDFFRPIVKCPDGNESNNAKDCDGFDKVGVFRPIVKYPYGDNVKDCGGFSKGGVFRPFSGDDSSCISELNKLSGDEGCRVECLNEFVKVSGSDEMSYELGRIDAEIASCSGNETISGSEQEVVFDGCGNQSKKTVNEKEEETVATKIEMAPKFQIFGYDEGDDISDIYGSMSGCISDESIGDEGCKVECLNLVHELSELNEMSKTVNESEPEVVDVYRTEFKNRLSEVEGEMAVMKVVVATKAGAFSGDEGEDINDIEEMKGLNGSTRCSVPADTIEDEGYIVECLNEVVKLSEPDEPSVNLERIIARNVSDSGNEIESATINGSEQEETLVKMQPVKSKFLKLLRFLGLLNDFDSHLTILAIGKTGIGKSATINSIFSENKASTNAFDPGTTIIQEIVGTIEGIQLRVIDTPGLKCSPFERSYNLKILKSIKRLVRKHTPDVVLYVDRLDTHTQADDDSHLLRLITSSLGSSVWRNCIIALTHARSSPTDESFRGFVYQRCRFTQEQIHSHGGSNDEHMLNPVWLVENHPSYKHDKSRLLEVSDYLRHNIVLDDGLDSLVRSDRANEDECDQVLPFEPLSYQKAVVNCSVERRKAYFEEYSYRVKLLGTKHWSVACRLYL</sequence>
<dbReference type="InterPro" id="IPR006703">
    <property type="entry name" value="G_AIG1"/>
</dbReference>
<evidence type="ECO:0000256" key="3">
    <source>
        <dbReference type="SAM" id="MobiDB-lite"/>
    </source>
</evidence>
<comment type="caution">
    <text evidence="5">The sequence shown here is derived from an EMBL/GenBank/DDBJ whole genome shotgun (WGS) entry which is preliminary data.</text>
</comment>
<evidence type="ECO:0000259" key="4">
    <source>
        <dbReference type="PROSITE" id="PS51720"/>
    </source>
</evidence>
<organism evidence="5 6">
    <name type="scientific">Tanacetum coccineum</name>
    <dbReference type="NCBI Taxonomy" id="301880"/>
    <lineage>
        <taxon>Eukaryota</taxon>
        <taxon>Viridiplantae</taxon>
        <taxon>Streptophyta</taxon>
        <taxon>Embryophyta</taxon>
        <taxon>Tracheophyta</taxon>
        <taxon>Spermatophyta</taxon>
        <taxon>Magnoliopsida</taxon>
        <taxon>eudicotyledons</taxon>
        <taxon>Gunneridae</taxon>
        <taxon>Pentapetalae</taxon>
        <taxon>asterids</taxon>
        <taxon>campanulids</taxon>
        <taxon>Asterales</taxon>
        <taxon>Asteraceae</taxon>
        <taxon>Asteroideae</taxon>
        <taxon>Anthemideae</taxon>
        <taxon>Anthemidinae</taxon>
        <taxon>Tanacetum</taxon>
    </lineage>
</organism>
<dbReference type="EMBL" id="BQNB010011573">
    <property type="protein sequence ID" value="GJS92316.1"/>
    <property type="molecule type" value="Genomic_DNA"/>
</dbReference>
<dbReference type="PROSITE" id="PS51720">
    <property type="entry name" value="G_AIG1"/>
    <property type="match status" value="1"/>
</dbReference>
<dbReference type="Gene3D" id="3.40.50.300">
    <property type="entry name" value="P-loop containing nucleotide triphosphate hydrolases"/>
    <property type="match status" value="1"/>
</dbReference>